<accession>A0ABY4CRU4</accession>
<proteinExistence type="predicted"/>
<evidence type="ECO:0000313" key="2">
    <source>
        <dbReference type="EMBL" id="UOG72943.1"/>
    </source>
</evidence>
<dbReference type="Proteomes" id="UP000831113">
    <property type="component" value="Chromosome"/>
</dbReference>
<dbReference type="InterPro" id="IPR018728">
    <property type="entry name" value="DUF2268"/>
</dbReference>
<dbReference type="EMBL" id="CP094669">
    <property type="protein sequence ID" value="UOG72943.1"/>
    <property type="molecule type" value="Genomic_DNA"/>
</dbReference>
<sequence>MPNLVTHEMTHNVQQPNDGTLLGAAIREGMADFVTELVTGFLGNNARLHEYGNAHEQELWTAFRQEMNGTYTKNWLANSEQETPEKPCDLGYYVGYKICQAYYTKAPNKKQAVAAMLTTKDFRVFLAQSGYALKFP</sequence>
<evidence type="ECO:0000259" key="1">
    <source>
        <dbReference type="Pfam" id="PF10026"/>
    </source>
</evidence>
<evidence type="ECO:0000313" key="3">
    <source>
        <dbReference type="Proteomes" id="UP000831113"/>
    </source>
</evidence>
<feature type="domain" description="DUF2268" evidence="1">
    <location>
        <begin position="2"/>
        <end position="113"/>
    </location>
</feature>
<reference evidence="2 3" key="1">
    <citation type="submission" date="2022-03" db="EMBL/GenBank/DDBJ databases">
        <title>Hymenobactersp. isolated from the air.</title>
        <authorList>
            <person name="Won M."/>
            <person name="Kwon S.-W."/>
        </authorList>
    </citation>
    <scope>NUCLEOTIDE SEQUENCE [LARGE SCALE GENOMIC DNA]</scope>
    <source>
        <strain evidence="2 3">KACC 21982</strain>
    </source>
</reference>
<name>A0ABY4CRU4_9BACT</name>
<dbReference type="RefSeq" id="WP_243794514.1">
    <property type="nucleotide sequence ID" value="NZ_CP094669.1"/>
</dbReference>
<dbReference type="Pfam" id="PF10026">
    <property type="entry name" value="DUF2268"/>
    <property type="match status" value="1"/>
</dbReference>
<keyword evidence="3" id="KW-1185">Reference proteome</keyword>
<organism evidence="2 3">
    <name type="scientific">Hymenobacter tibetensis</name>
    <dbReference type="NCBI Taxonomy" id="497967"/>
    <lineage>
        <taxon>Bacteria</taxon>
        <taxon>Pseudomonadati</taxon>
        <taxon>Bacteroidota</taxon>
        <taxon>Cytophagia</taxon>
        <taxon>Cytophagales</taxon>
        <taxon>Hymenobacteraceae</taxon>
        <taxon>Hymenobacter</taxon>
    </lineage>
</organism>
<gene>
    <name evidence="2" type="ORF">MTX78_12475</name>
</gene>
<protein>
    <submittedName>
        <fullName evidence="2">DUF2268 domain-containing protein</fullName>
    </submittedName>
</protein>